<evidence type="ECO:0000256" key="1">
    <source>
        <dbReference type="ARBA" id="ARBA00004141"/>
    </source>
</evidence>
<dbReference type="EMBL" id="OC000006">
    <property type="protein sequence ID" value="CAD7255726.1"/>
    <property type="molecule type" value="Genomic_DNA"/>
</dbReference>
<dbReference type="PANTHER" id="PTHR11662:SF399">
    <property type="entry name" value="FI19708P1-RELATED"/>
    <property type="match status" value="1"/>
</dbReference>
<dbReference type="GO" id="GO:0016020">
    <property type="term" value="C:membrane"/>
    <property type="evidence" value="ECO:0007669"/>
    <property type="project" value="UniProtKB-SubCell"/>
</dbReference>
<accession>A0A7R9AKB5</accession>
<feature type="transmembrane region" description="Helical" evidence="6">
    <location>
        <begin position="122"/>
        <end position="140"/>
    </location>
</feature>
<evidence type="ECO:0000259" key="7">
    <source>
        <dbReference type="PROSITE" id="PS50850"/>
    </source>
</evidence>
<feature type="domain" description="Major facilitator superfamily (MFS) profile" evidence="7">
    <location>
        <begin position="57"/>
        <end position="598"/>
    </location>
</feature>
<dbReference type="FunFam" id="1.20.1250.20:FF:000423">
    <property type="entry name" value="Putative inorganic phosphate cotransporter-like Protein"/>
    <property type="match status" value="1"/>
</dbReference>
<feature type="transmembrane region" description="Helical" evidence="6">
    <location>
        <begin position="244"/>
        <end position="263"/>
    </location>
</feature>
<dbReference type="InterPro" id="IPR050382">
    <property type="entry name" value="MFS_Na/Anion_cotransporter"/>
</dbReference>
<organism evidence="8">
    <name type="scientific">Timema shepardi</name>
    <name type="common">Walking stick</name>
    <dbReference type="NCBI Taxonomy" id="629360"/>
    <lineage>
        <taxon>Eukaryota</taxon>
        <taxon>Metazoa</taxon>
        <taxon>Ecdysozoa</taxon>
        <taxon>Arthropoda</taxon>
        <taxon>Hexapoda</taxon>
        <taxon>Insecta</taxon>
        <taxon>Pterygota</taxon>
        <taxon>Neoptera</taxon>
        <taxon>Polyneoptera</taxon>
        <taxon>Phasmatodea</taxon>
        <taxon>Timematodea</taxon>
        <taxon>Timematoidea</taxon>
        <taxon>Timematidae</taxon>
        <taxon>Timema</taxon>
    </lineage>
</organism>
<dbReference type="PROSITE" id="PS50850">
    <property type="entry name" value="MFS"/>
    <property type="match status" value="1"/>
</dbReference>
<dbReference type="GO" id="GO:0022857">
    <property type="term" value="F:transmembrane transporter activity"/>
    <property type="evidence" value="ECO:0007669"/>
    <property type="project" value="InterPro"/>
</dbReference>
<feature type="region of interest" description="Disordered" evidence="5">
    <location>
        <begin position="556"/>
        <end position="598"/>
    </location>
</feature>
<feature type="compositionally biased region" description="Polar residues" evidence="5">
    <location>
        <begin position="585"/>
        <end position="598"/>
    </location>
</feature>
<evidence type="ECO:0000256" key="6">
    <source>
        <dbReference type="SAM" id="Phobius"/>
    </source>
</evidence>
<sequence length="598" mass="65230">MDMLIACVEARRTIWDASSTNHSNRGIIKKLWAEIGTILDIPKEKVPRLCVPTRYIVALMASMGIFVQFLLKFSVSVAIVAMVKTTSSGTTNVTNMDACPNTATISTGASAKEGEFDWSGTMQGFILSSFYYGYICTQLLGGRLAEMFGAKLVMGPGILLAGILSLLAPIAARWHVAAFATIRILVGACVGVFFPALQNLFSKWFPPEEHQRTSGIMYSCMYLSNIISMSVSGVLSGISWDLVFYVYGGCAILWSIPWLFFIYNSPEEHPTISPEELLYITKSSDSEKGHVALCEIASQHYFDSNDRAHMGCEVWRQAGVIDASKIVTLVSAKRGGHDTAQRSICTCKDIDQCTRTTRVIVTKLKPVPWRAILTSPPVWAAISVQSGGAYVTYTFMSELPTYSKNVLHFDVQGVSCIGPSICLLLVTLVGCNTAAVVALLVTTQFLYGFYYGGSFMNSLDLGIHYAGSISGIGLTIVNSMGIFSAQVAGLLTDGEQSTKQWNKVFYIAMGVIIAPFVIFMLFGSTEEQEWNKQERDEEKSKEILLNKLGHLKCGSPSYSSASPKGPSPCFCTHTSTSIKARGDSPQDSVGQWEGTQQE</sequence>
<comment type="subcellular location">
    <subcellularLocation>
        <location evidence="1">Membrane</location>
        <topology evidence="1">Multi-pass membrane protein</topology>
    </subcellularLocation>
</comment>
<reference evidence="8" key="1">
    <citation type="submission" date="2020-11" db="EMBL/GenBank/DDBJ databases">
        <authorList>
            <person name="Tran Van P."/>
        </authorList>
    </citation>
    <scope>NUCLEOTIDE SEQUENCE</scope>
</reference>
<feature type="transmembrane region" description="Helical" evidence="6">
    <location>
        <begin position="177"/>
        <end position="197"/>
    </location>
</feature>
<feature type="transmembrane region" description="Helical" evidence="6">
    <location>
        <begin position="218"/>
        <end position="238"/>
    </location>
</feature>
<dbReference type="InterPro" id="IPR036259">
    <property type="entry name" value="MFS_trans_sf"/>
</dbReference>
<evidence type="ECO:0000313" key="8">
    <source>
        <dbReference type="EMBL" id="CAD7255726.1"/>
    </source>
</evidence>
<name>A0A7R9AKB5_TIMSH</name>
<evidence type="ECO:0000256" key="4">
    <source>
        <dbReference type="ARBA" id="ARBA00023136"/>
    </source>
</evidence>
<dbReference type="InterPro" id="IPR011701">
    <property type="entry name" value="MFS"/>
</dbReference>
<feature type="transmembrane region" description="Helical" evidence="6">
    <location>
        <begin position="504"/>
        <end position="523"/>
    </location>
</feature>
<dbReference type="InterPro" id="IPR020846">
    <property type="entry name" value="MFS_dom"/>
</dbReference>
<dbReference type="PANTHER" id="PTHR11662">
    <property type="entry name" value="SOLUTE CARRIER FAMILY 17"/>
    <property type="match status" value="1"/>
</dbReference>
<evidence type="ECO:0000256" key="3">
    <source>
        <dbReference type="ARBA" id="ARBA00022989"/>
    </source>
</evidence>
<keyword evidence="4 6" id="KW-0472">Membrane</keyword>
<dbReference type="Pfam" id="PF07690">
    <property type="entry name" value="MFS_1"/>
    <property type="match status" value="1"/>
</dbReference>
<keyword evidence="3 6" id="KW-1133">Transmembrane helix</keyword>
<feature type="transmembrane region" description="Helical" evidence="6">
    <location>
        <begin position="152"/>
        <end position="171"/>
    </location>
</feature>
<feature type="transmembrane region" description="Helical" evidence="6">
    <location>
        <begin position="55"/>
        <end position="83"/>
    </location>
</feature>
<dbReference type="GO" id="GO:0006820">
    <property type="term" value="P:monoatomic anion transport"/>
    <property type="evidence" value="ECO:0007669"/>
    <property type="project" value="TreeGrafter"/>
</dbReference>
<feature type="transmembrane region" description="Helical" evidence="6">
    <location>
        <begin position="469"/>
        <end position="492"/>
    </location>
</feature>
<dbReference type="SUPFAM" id="SSF103473">
    <property type="entry name" value="MFS general substrate transporter"/>
    <property type="match status" value="1"/>
</dbReference>
<dbReference type="Gene3D" id="1.20.1250.20">
    <property type="entry name" value="MFS general substrate transporter like domains"/>
    <property type="match status" value="2"/>
</dbReference>
<dbReference type="AlphaFoldDB" id="A0A7R9AKB5"/>
<feature type="transmembrane region" description="Helical" evidence="6">
    <location>
        <begin position="421"/>
        <end position="449"/>
    </location>
</feature>
<protein>
    <recommendedName>
        <fullName evidence="7">Major facilitator superfamily (MFS) profile domain-containing protein</fullName>
    </recommendedName>
</protein>
<keyword evidence="2 6" id="KW-0812">Transmembrane</keyword>
<gene>
    <name evidence="8" type="ORF">TSIB3V08_LOCUS18</name>
</gene>
<evidence type="ECO:0000256" key="2">
    <source>
        <dbReference type="ARBA" id="ARBA00022692"/>
    </source>
</evidence>
<proteinExistence type="predicted"/>
<evidence type="ECO:0000256" key="5">
    <source>
        <dbReference type="SAM" id="MobiDB-lite"/>
    </source>
</evidence>